<evidence type="ECO:0000259" key="3">
    <source>
        <dbReference type="SMART" id="SM00199"/>
    </source>
</evidence>
<name>A0ABV0PJA4_9TELE</name>
<reference evidence="4 5" key="1">
    <citation type="submission" date="2021-06" db="EMBL/GenBank/DDBJ databases">
        <authorList>
            <person name="Palmer J.M."/>
        </authorList>
    </citation>
    <scope>NUCLEOTIDE SEQUENCE [LARGE SCALE GENOMIC DNA]</scope>
    <source>
        <strain evidence="4 5">GA_2019</strain>
        <tissue evidence="4">Muscle</tissue>
    </source>
</reference>
<dbReference type="Proteomes" id="UP001476798">
    <property type="component" value="Unassembled WGS sequence"/>
</dbReference>
<comment type="caution">
    <text evidence="4">The sequence shown here is derived from an EMBL/GenBank/DDBJ whole genome shotgun (WGS) entry which is preliminary data.</text>
</comment>
<dbReference type="EMBL" id="JAHRIO010077647">
    <property type="protein sequence ID" value="MEQ2183559.1"/>
    <property type="molecule type" value="Genomic_DNA"/>
</dbReference>
<keyword evidence="2" id="KW-0732">Signal</keyword>
<evidence type="ECO:0000256" key="2">
    <source>
        <dbReference type="SAM" id="SignalP"/>
    </source>
</evidence>
<feature type="domain" description="Chemokine interleukin-8-like" evidence="3">
    <location>
        <begin position="28"/>
        <end position="86"/>
    </location>
</feature>
<feature type="chain" id="PRO_5045806787" description="Chemokine interleukin-8-like domain-containing protein" evidence="2">
    <location>
        <begin position="23"/>
        <end position="114"/>
    </location>
</feature>
<dbReference type="InterPro" id="IPR039809">
    <property type="entry name" value="Chemokine_b/g/d"/>
</dbReference>
<dbReference type="Gene3D" id="2.40.50.40">
    <property type="match status" value="1"/>
</dbReference>
<protein>
    <recommendedName>
        <fullName evidence="3">Chemokine interleukin-8-like domain-containing protein</fullName>
    </recommendedName>
</protein>
<evidence type="ECO:0000313" key="4">
    <source>
        <dbReference type="EMBL" id="MEQ2183559.1"/>
    </source>
</evidence>
<keyword evidence="5" id="KW-1185">Reference proteome</keyword>
<feature type="signal peptide" evidence="2">
    <location>
        <begin position="1"/>
        <end position="22"/>
    </location>
</feature>
<evidence type="ECO:0000313" key="5">
    <source>
        <dbReference type="Proteomes" id="UP001476798"/>
    </source>
</evidence>
<dbReference type="SMART" id="SM00199">
    <property type="entry name" value="SCY"/>
    <property type="match status" value="1"/>
</dbReference>
<dbReference type="InterPro" id="IPR036048">
    <property type="entry name" value="Interleukin_8-like_sf"/>
</dbReference>
<organism evidence="4 5">
    <name type="scientific">Goodea atripinnis</name>
    <dbReference type="NCBI Taxonomy" id="208336"/>
    <lineage>
        <taxon>Eukaryota</taxon>
        <taxon>Metazoa</taxon>
        <taxon>Chordata</taxon>
        <taxon>Craniata</taxon>
        <taxon>Vertebrata</taxon>
        <taxon>Euteleostomi</taxon>
        <taxon>Actinopterygii</taxon>
        <taxon>Neopterygii</taxon>
        <taxon>Teleostei</taxon>
        <taxon>Neoteleostei</taxon>
        <taxon>Acanthomorphata</taxon>
        <taxon>Ovalentaria</taxon>
        <taxon>Atherinomorphae</taxon>
        <taxon>Cyprinodontiformes</taxon>
        <taxon>Goodeidae</taxon>
        <taxon>Goodea</taxon>
    </lineage>
</organism>
<accession>A0ABV0PJA4</accession>
<dbReference type="CDD" id="cd00272">
    <property type="entry name" value="Chemokine_CC"/>
    <property type="match status" value="1"/>
</dbReference>
<gene>
    <name evidence="4" type="ORF">GOODEAATRI_033928</name>
</gene>
<keyword evidence="1" id="KW-0202">Cytokine</keyword>
<dbReference type="InterPro" id="IPR001811">
    <property type="entry name" value="Chemokine_IL8-like_dom"/>
</dbReference>
<evidence type="ECO:0000256" key="1">
    <source>
        <dbReference type="ARBA" id="ARBA00022514"/>
    </source>
</evidence>
<proteinExistence type="predicted"/>
<dbReference type="SUPFAM" id="SSF54117">
    <property type="entry name" value="Interleukin 8-like chemokines"/>
    <property type="match status" value="1"/>
</dbReference>
<sequence length="114" mass="12832">MKVAQIFLLCVLGAILVSTVLCYSSTGPDDCCFGLNPKPVNKRLITSYYKTDPHCPVSAVILITKRSRRICVDPKQPWVEKIINFLEGSQIIHYSEDSFESSEELPTAAYCRFL</sequence>
<dbReference type="PANTHER" id="PTHR12015">
    <property type="entry name" value="SMALL INDUCIBLE CYTOKINE A"/>
    <property type="match status" value="1"/>
</dbReference>
<dbReference type="Pfam" id="PF00048">
    <property type="entry name" value="IL8"/>
    <property type="match status" value="1"/>
</dbReference>